<evidence type="ECO:0000313" key="3">
    <source>
        <dbReference type="Proteomes" id="UP001160334"/>
    </source>
</evidence>
<protein>
    <submittedName>
        <fullName evidence="2">Transposase</fullName>
    </submittedName>
</protein>
<sequence>MYRYRCGIAWRDASEVFGPRQTIWTWHRRPAGDGTWYRILGRLLAVADAAEMIAAIPRLSRICSTTYEFHDSPADDHAPGQTEYAATRRTRRVHTETCYGAAESAQ</sequence>
<feature type="region of interest" description="Disordered" evidence="1">
    <location>
        <begin position="72"/>
        <end position="92"/>
    </location>
</feature>
<evidence type="ECO:0000256" key="1">
    <source>
        <dbReference type="SAM" id="MobiDB-lite"/>
    </source>
</evidence>
<dbReference type="Proteomes" id="UP001160334">
    <property type="component" value="Unassembled WGS sequence"/>
</dbReference>
<proteinExistence type="predicted"/>
<dbReference type="EMBL" id="JARXVC010000025">
    <property type="protein sequence ID" value="MDH6284699.1"/>
    <property type="molecule type" value="Genomic_DNA"/>
</dbReference>
<comment type="caution">
    <text evidence="2">The sequence shown here is derived from an EMBL/GenBank/DDBJ whole genome shotgun (WGS) entry which is preliminary data.</text>
</comment>
<keyword evidence="3" id="KW-1185">Reference proteome</keyword>
<reference evidence="2 3" key="1">
    <citation type="submission" date="2023-04" db="EMBL/GenBank/DDBJ databases">
        <title>Forest soil microbial communities from Buena Vista Peninsula, Colon Province, Panama.</title>
        <authorList>
            <person name="Bouskill N."/>
        </authorList>
    </citation>
    <scope>NUCLEOTIDE SEQUENCE [LARGE SCALE GENOMIC DNA]</scope>
    <source>
        <strain evidence="2 3">CFH S0262</strain>
    </source>
</reference>
<accession>A0ABT6MLD6</accession>
<gene>
    <name evidence="2" type="ORF">M2280_005960</name>
</gene>
<organism evidence="2 3">
    <name type="scientific">Prescottella agglutinans</name>
    <dbReference type="NCBI Taxonomy" id="1644129"/>
    <lineage>
        <taxon>Bacteria</taxon>
        <taxon>Bacillati</taxon>
        <taxon>Actinomycetota</taxon>
        <taxon>Actinomycetes</taxon>
        <taxon>Mycobacteriales</taxon>
        <taxon>Nocardiaceae</taxon>
        <taxon>Prescottella</taxon>
    </lineage>
</organism>
<name>A0ABT6MLD6_9NOCA</name>
<evidence type="ECO:0000313" key="2">
    <source>
        <dbReference type="EMBL" id="MDH6284699.1"/>
    </source>
</evidence>